<comment type="caution">
    <text evidence="5">The sequence shown here is derived from an EMBL/GenBank/DDBJ whole genome shotgun (WGS) entry which is preliminary data.</text>
</comment>
<dbReference type="Proteomes" id="UP000294614">
    <property type="component" value="Unassembled WGS sequence"/>
</dbReference>
<reference evidence="5 6" key="1">
    <citation type="submission" date="2019-03" db="EMBL/GenBank/DDBJ databases">
        <title>Genomic Encyclopedia of Type Strains, Phase IV (KMG-IV): sequencing the most valuable type-strain genomes for metagenomic binning, comparative biology and taxonomic classification.</title>
        <authorList>
            <person name="Goeker M."/>
        </authorList>
    </citation>
    <scope>NUCLEOTIDE SEQUENCE [LARGE SCALE GENOMIC DNA]</scope>
    <source>
        <strain evidence="5 6">DSM 24984</strain>
    </source>
</reference>
<dbReference type="FunFam" id="3.40.50.300:FF:000398">
    <property type="entry name" value="Type IV pilus assembly ATPase PilB"/>
    <property type="match status" value="1"/>
</dbReference>
<comment type="similarity">
    <text evidence="1">Belongs to the GSP E family.</text>
</comment>
<keyword evidence="3" id="KW-0067">ATP-binding</keyword>
<evidence type="ECO:0000256" key="3">
    <source>
        <dbReference type="ARBA" id="ARBA00022840"/>
    </source>
</evidence>
<dbReference type="InterPro" id="IPR003593">
    <property type="entry name" value="AAA+_ATPase"/>
</dbReference>
<dbReference type="AlphaFoldDB" id="A0A4R1KCZ9"/>
<organism evidence="5 6">
    <name type="scientific">Seleniivibrio woodruffii</name>
    <dbReference type="NCBI Taxonomy" id="1078050"/>
    <lineage>
        <taxon>Bacteria</taxon>
        <taxon>Pseudomonadati</taxon>
        <taxon>Deferribacterota</taxon>
        <taxon>Deferribacteres</taxon>
        <taxon>Deferribacterales</taxon>
        <taxon>Geovibrionaceae</taxon>
        <taxon>Seleniivibrio</taxon>
    </lineage>
</organism>
<gene>
    <name evidence="5" type="ORF">C8D98_0930</name>
</gene>
<dbReference type="RefSeq" id="WP_243640907.1">
    <property type="nucleotide sequence ID" value="NZ_JAJUHT010000004.1"/>
</dbReference>
<dbReference type="GO" id="GO:0005524">
    <property type="term" value="F:ATP binding"/>
    <property type="evidence" value="ECO:0007669"/>
    <property type="project" value="UniProtKB-KW"/>
</dbReference>
<keyword evidence="2" id="KW-0547">Nucleotide-binding</keyword>
<dbReference type="InterPro" id="IPR001482">
    <property type="entry name" value="T2SS/T4SS_dom"/>
</dbReference>
<feature type="domain" description="Bacterial type II secretion system protein E" evidence="4">
    <location>
        <begin position="300"/>
        <end position="314"/>
    </location>
</feature>
<dbReference type="InterPro" id="IPR027417">
    <property type="entry name" value="P-loop_NTPase"/>
</dbReference>
<dbReference type="Gene3D" id="3.30.450.90">
    <property type="match status" value="1"/>
</dbReference>
<dbReference type="EMBL" id="SMGG01000003">
    <property type="protein sequence ID" value="TCK62404.1"/>
    <property type="molecule type" value="Genomic_DNA"/>
</dbReference>
<evidence type="ECO:0000256" key="2">
    <source>
        <dbReference type="ARBA" id="ARBA00022741"/>
    </source>
</evidence>
<dbReference type="Gene3D" id="3.40.50.300">
    <property type="entry name" value="P-loop containing nucleotide triphosphate hydrolases"/>
    <property type="match status" value="1"/>
</dbReference>
<sequence>MDYARLVELYLKYPDRTDFAPERIGDSAIMLYSGAAGLAKARHLLFVTGENLEVEEADNQRIFAVLEALESSRSDEFQGDIQDIEGADDILAASYDDAPIIRLVNSTVIKAVKSGASDIHFEGLTGRFAVRFRIDGKLATIREFPKSLQESVIARIKVMSDLDVAETRKSQDGRINLRIGSRDVDIRVSTVPSVTGEKAVLRILEKSKTMVTLEKTGMPEYMLPDFRKAIKRPNGIILVTGPTGSGKTTTLYSALSEMISDDTNIMTIEDPVEYHMEKITQVQVNRNVDITFASAVRAFLRQDPDVILIGEIRDKETASAAVQAALTGHLVLSTLHTNNAPTAVARMLDMDVEPFLLSSALVTVIGQRLVRKLCPHCKKPVQTEQYVYDFFEPAGRLPEITYEPVGCDECMHTGFTGRIGVFEMVNVTDGIRRLINSKADASEIAAEAFKSGYRPFVYHGYELVGSGATCAGEIVAVIGAK</sequence>
<protein>
    <submittedName>
        <fullName evidence="5">Type II secretion system protein E (GspE)</fullName>
    </submittedName>
</protein>
<evidence type="ECO:0000256" key="1">
    <source>
        <dbReference type="ARBA" id="ARBA00006611"/>
    </source>
</evidence>
<evidence type="ECO:0000313" key="5">
    <source>
        <dbReference type="EMBL" id="TCK62404.1"/>
    </source>
</evidence>
<dbReference type="Pfam" id="PF00437">
    <property type="entry name" value="T2SSE"/>
    <property type="match status" value="1"/>
</dbReference>
<keyword evidence="6" id="KW-1185">Reference proteome</keyword>
<proteinExistence type="inferred from homology"/>
<accession>A0A4R1KCZ9</accession>
<dbReference type="PROSITE" id="PS00662">
    <property type="entry name" value="T2SP_E"/>
    <property type="match status" value="1"/>
</dbReference>
<dbReference type="CDD" id="cd01129">
    <property type="entry name" value="PulE-GspE-like"/>
    <property type="match status" value="1"/>
</dbReference>
<evidence type="ECO:0000313" key="6">
    <source>
        <dbReference type="Proteomes" id="UP000294614"/>
    </source>
</evidence>
<name>A0A4R1KCZ9_9BACT</name>
<dbReference type="SMART" id="SM00382">
    <property type="entry name" value="AAA"/>
    <property type="match status" value="1"/>
</dbReference>
<dbReference type="SUPFAM" id="SSF52540">
    <property type="entry name" value="P-loop containing nucleoside triphosphate hydrolases"/>
    <property type="match status" value="1"/>
</dbReference>
<dbReference type="GO" id="GO:0016887">
    <property type="term" value="F:ATP hydrolysis activity"/>
    <property type="evidence" value="ECO:0007669"/>
    <property type="project" value="TreeGrafter"/>
</dbReference>
<dbReference type="PANTHER" id="PTHR30258">
    <property type="entry name" value="TYPE II SECRETION SYSTEM PROTEIN GSPE-RELATED"/>
    <property type="match status" value="1"/>
</dbReference>
<dbReference type="PANTHER" id="PTHR30258:SF3">
    <property type="entry name" value="SLL1921 PROTEIN"/>
    <property type="match status" value="1"/>
</dbReference>
<dbReference type="GO" id="GO:0005886">
    <property type="term" value="C:plasma membrane"/>
    <property type="evidence" value="ECO:0007669"/>
    <property type="project" value="TreeGrafter"/>
</dbReference>
<evidence type="ECO:0000259" key="4">
    <source>
        <dbReference type="PROSITE" id="PS00662"/>
    </source>
</evidence>